<dbReference type="InterPro" id="IPR036508">
    <property type="entry name" value="Chitin-bd_dom_sf"/>
</dbReference>
<organism evidence="4 5">
    <name type="scientific">Cephus cinctus</name>
    <name type="common">Wheat stem sawfly</name>
    <dbReference type="NCBI Taxonomy" id="211228"/>
    <lineage>
        <taxon>Eukaryota</taxon>
        <taxon>Metazoa</taxon>
        <taxon>Ecdysozoa</taxon>
        <taxon>Arthropoda</taxon>
        <taxon>Hexapoda</taxon>
        <taxon>Insecta</taxon>
        <taxon>Pterygota</taxon>
        <taxon>Neoptera</taxon>
        <taxon>Endopterygota</taxon>
        <taxon>Hymenoptera</taxon>
        <taxon>Cephoidea</taxon>
        <taxon>Cephidae</taxon>
        <taxon>Cephus</taxon>
    </lineage>
</organism>
<evidence type="ECO:0000313" key="4">
    <source>
        <dbReference type="Proteomes" id="UP000694920"/>
    </source>
</evidence>
<evidence type="ECO:0000256" key="2">
    <source>
        <dbReference type="SAM" id="SignalP"/>
    </source>
</evidence>
<feature type="chain" id="PRO_5042509848" evidence="2">
    <location>
        <begin position="20"/>
        <end position="392"/>
    </location>
</feature>
<dbReference type="Pfam" id="PF01607">
    <property type="entry name" value="CBM_14"/>
    <property type="match status" value="1"/>
</dbReference>
<dbReference type="GeneID" id="107274951"/>
<evidence type="ECO:0000259" key="3">
    <source>
        <dbReference type="PROSITE" id="PS50940"/>
    </source>
</evidence>
<dbReference type="InterPro" id="IPR002557">
    <property type="entry name" value="Chitin-bd_dom"/>
</dbReference>
<evidence type="ECO:0000256" key="1">
    <source>
        <dbReference type="SAM" id="MobiDB-lite"/>
    </source>
</evidence>
<feature type="region of interest" description="Disordered" evidence="1">
    <location>
        <begin position="80"/>
        <end position="143"/>
    </location>
</feature>
<dbReference type="AlphaFoldDB" id="A0AAJ7CH15"/>
<feature type="domain" description="Chitin-binding type-2" evidence="3">
    <location>
        <begin position="334"/>
        <end position="392"/>
    </location>
</feature>
<dbReference type="Gene3D" id="2.170.140.10">
    <property type="entry name" value="Chitin binding domain"/>
    <property type="match status" value="1"/>
</dbReference>
<dbReference type="RefSeq" id="XP_015610074.1">
    <property type="nucleotide sequence ID" value="XM_015754588.2"/>
</dbReference>
<accession>A0AAJ7CH15</accession>
<feature type="compositionally biased region" description="Basic residues" evidence="1">
    <location>
        <begin position="121"/>
        <end position="131"/>
    </location>
</feature>
<proteinExistence type="predicted"/>
<dbReference type="Proteomes" id="UP000694920">
    <property type="component" value="Unplaced"/>
</dbReference>
<keyword evidence="2" id="KW-0732">Signal</keyword>
<feature type="signal peptide" evidence="2">
    <location>
        <begin position="1"/>
        <end position="19"/>
    </location>
</feature>
<protein>
    <submittedName>
        <fullName evidence="5">Uncharacterized protein LOC107274951</fullName>
    </submittedName>
</protein>
<gene>
    <name evidence="5" type="primary">LOC107274951</name>
</gene>
<keyword evidence="4" id="KW-1185">Reference proteome</keyword>
<dbReference type="GO" id="GO:0005576">
    <property type="term" value="C:extracellular region"/>
    <property type="evidence" value="ECO:0007669"/>
    <property type="project" value="InterPro"/>
</dbReference>
<dbReference type="GO" id="GO:0008061">
    <property type="term" value="F:chitin binding"/>
    <property type="evidence" value="ECO:0007669"/>
    <property type="project" value="InterPro"/>
</dbReference>
<dbReference type="KEGG" id="ccin:107274951"/>
<reference evidence="5" key="1">
    <citation type="submission" date="2025-08" db="UniProtKB">
        <authorList>
            <consortium name="RefSeq"/>
        </authorList>
    </citation>
    <scope>IDENTIFICATION</scope>
</reference>
<sequence>MRSVIGPILFLGFINVLYTENVVENITTEFSTFTNTKASSRYRDPSLSRMWPNRTSTSQAKNEERIKALALALRDADRVLNSKRSRKNEQSKKPRIFASPATAPEVRSSTSERTATEAPRGKQRLKSRIKSNGRYAVPSPILQPPYKSYSPEYDFEIDKPEFREATSTTTTDLPNNATIGRIKICDLTTAIPTSRVNINSSGNKNIFENFSNSNLDYTSSNDKQENYNSYNYEDLSSLEPLRIKLNTTGGTGRSRGSVKYQQNLDSNEISKRKDSISSAESGYNLKGRFSQQSNHFKLNGESSKKIGSIPGVPGRDYPVHQQYTHHHLRYPSSRFVCPVSPGTHIYLADRASRCQIFYVCYGEQTGVPMMCPNGTLFSEPLQVCDWWFNVVC</sequence>
<feature type="region of interest" description="Disordered" evidence="1">
    <location>
        <begin position="37"/>
        <end position="63"/>
    </location>
</feature>
<name>A0AAJ7CH15_CEPCN</name>
<evidence type="ECO:0000313" key="5">
    <source>
        <dbReference type="RefSeq" id="XP_015610074.1"/>
    </source>
</evidence>
<dbReference type="SUPFAM" id="SSF57625">
    <property type="entry name" value="Invertebrate chitin-binding proteins"/>
    <property type="match status" value="1"/>
</dbReference>
<dbReference type="PROSITE" id="PS50940">
    <property type="entry name" value="CHIT_BIND_II"/>
    <property type="match status" value="1"/>
</dbReference>